<sequence length="764" mass="76048">MTDNAPADGSAVNRVKATVTDSFGNPVSGQTVTFAAGGGAQISGAVQTDERGEATAELSSTLAGPVEVNAGINGVSRQVTVRFVADSRTAQIAEGALSVEEDGAVADGRSANRVRARVTDANNNVVPGAMVTFSAGNGAVIAPSGMTGEDGELSLPLTSVRAGESRVTATINGGSREVTVRFIAGAVSGQTSVLTATPASIAVDNTETSQLTLALQDAQGNPVTGRHGGITFSVSGLAAADHTLSAVNYEQAEAGLYTATLKGKRVGTAVVTAQADGETVGPVEVRLTSLSGGDAVGADGSVTLDATSPVTAGEESRLTVTLKDVNGNPVTGAAGDIRVSSQVSDQAPATAWEESAATAGSYTSSLLMTKVGSHLLTATVSGSSRTGTRTVEVTAATAESAVRYLTLEAAESVRAGDSLGVTVTLTDGWGNPVTGLGAAITLGDDKENPGTVSFTEVSPGRYRGTVTLTQVGEHTLSARLGNGLSAERGVTVNAGAAVAAASTLSPAAQSVKADGVAEATVTLELKDGYGNLTDAGAPAAGSTLRQLDGVTGVSTGAWSRTETGKYRSTVKGTTVGEATFSQTVGGVSLPAVKVTFLAQSGAESVAGVRLEAIPATMNAGEETQLTLRLTDANGNGVTGVATADIALSDSVTDGNSALSSWEEGANGEYRAGLRLTVAGAHDLTATVNGQSGEARVTVTPLSGEAYVETLSLRVSPETITAGESVTATVTLKDRWGNGVVNAGGSIGLTSSVETLSGTTFSATG</sequence>
<feature type="domain" description="Big-1" evidence="2">
    <location>
        <begin position="1"/>
        <end position="84"/>
    </location>
</feature>
<dbReference type="RefSeq" id="WP_209439279.1">
    <property type="nucleotide sequence ID" value="NZ_WMJZ01000076.1"/>
</dbReference>
<comment type="similarity">
    <text evidence="1">Belongs to the intimin/invasin family.</text>
</comment>
<keyword evidence="4" id="KW-1185">Reference proteome</keyword>
<name>A0A6L6IVA8_9ENTR</name>
<gene>
    <name evidence="3" type="ORF">GJV78_22300</name>
</gene>
<proteinExistence type="inferred from homology"/>
<evidence type="ECO:0000313" key="4">
    <source>
        <dbReference type="Proteomes" id="UP000477739"/>
    </source>
</evidence>
<comment type="caution">
    <text evidence="3">The sequence shown here is derived from an EMBL/GenBank/DDBJ whole genome shotgun (WGS) entry which is preliminary data.</text>
</comment>
<dbReference type="InterPro" id="IPR015217">
    <property type="entry name" value="Invasin_dom_3"/>
</dbReference>
<dbReference type="PROSITE" id="PS51127">
    <property type="entry name" value="BIG1"/>
    <property type="match status" value="3"/>
</dbReference>
<dbReference type="InterPro" id="IPR051715">
    <property type="entry name" value="Intimin-Invasin_domain"/>
</dbReference>
<evidence type="ECO:0000313" key="3">
    <source>
        <dbReference type="EMBL" id="MTH48900.1"/>
    </source>
</evidence>
<dbReference type="InterPro" id="IPR003344">
    <property type="entry name" value="Big_1_dom"/>
</dbReference>
<dbReference type="SUPFAM" id="SSF49373">
    <property type="entry name" value="Invasin/intimin cell-adhesion fragments"/>
    <property type="match status" value="7"/>
</dbReference>
<dbReference type="Pfam" id="PF09134">
    <property type="entry name" value="Invasin_D3"/>
    <property type="match status" value="3"/>
</dbReference>
<feature type="domain" description="Big-1" evidence="2">
    <location>
        <begin position="191"/>
        <end position="288"/>
    </location>
</feature>
<reference evidence="3 4" key="1">
    <citation type="submission" date="2019-11" db="EMBL/GenBank/DDBJ databases">
        <title>Escherichia alba sp. nov. isolated from the gut of plastic-eating superworms Zophobas atratus.</title>
        <authorList>
            <person name="Yang Y."/>
        </authorList>
    </citation>
    <scope>NUCLEOTIDE SEQUENCE [LARGE SCALE GENOMIC DNA]</scope>
    <source>
        <strain evidence="4">BIT-B35</strain>
    </source>
</reference>
<accession>A0A6L6IVA8</accession>
<dbReference type="AlphaFoldDB" id="A0A6L6IVA8"/>
<dbReference type="Pfam" id="PF02369">
    <property type="entry name" value="Big_1"/>
    <property type="match status" value="2"/>
</dbReference>
<dbReference type="InterPro" id="IPR008964">
    <property type="entry name" value="Invasin/intimin_cell_adhesion"/>
</dbReference>
<dbReference type="InterPro" id="IPR013783">
    <property type="entry name" value="Ig-like_fold"/>
</dbReference>
<protein>
    <recommendedName>
        <fullName evidence="2">Big-1 domain-containing protein</fullName>
    </recommendedName>
</protein>
<feature type="domain" description="Big-1" evidence="2">
    <location>
        <begin position="94"/>
        <end position="183"/>
    </location>
</feature>
<dbReference type="PANTHER" id="PTHR39576">
    <property type="entry name" value="ATTACHING AND EFFACING PROTEIN HOMOLOG-RELATED-RELATED"/>
    <property type="match status" value="1"/>
</dbReference>
<dbReference type="Gene3D" id="2.60.40.10">
    <property type="entry name" value="Immunoglobulins"/>
    <property type="match status" value="8"/>
</dbReference>
<dbReference type="EMBL" id="WMJZ01000076">
    <property type="protein sequence ID" value="MTH48900.1"/>
    <property type="molecule type" value="Genomic_DNA"/>
</dbReference>
<organism evidence="3 4">
    <name type="scientific">Intestinirhabdus alba</name>
    <dbReference type="NCBI Taxonomy" id="2899544"/>
    <lineage>
        <taxon>Bacteria</taxon>
        <taxon>Pseudomonadati</taxon>
        <taxon>Pseudomonadota</taxon>
        <taxon>Gammaproteobacteria</taxon>
        <taxon>Enterobacterales</taxon>
        <taxon>Enterobacteriaceae</taxon>
        <taxon>Intestinirhabdus</taxon>
    </lineage>
</organism>
<evidence type="ECO:0000256" key="1">
    <source>
        <dbReference type="ARBA" id="ARBA00010116"/>
    </source>
</evidence>
<dbReference type="FunFam" id="2.60.40.10:FF:000182">
    <property type="entry name" value="Gamma intimin"/>
    <property type="match status" value="2"/>
</dbReference>
<dbReference type="SMART" id="SM00634">
    <property type="entry name" value="BID_1"/>
    <property type="match status" value="7"/>
</dbReference>
<evidence type="ECO:0000259" key="2">
    <source>
        <dbReference type="PROSITE" id="PS51127"/>
    </source>
</evidence>
<dbReference type="GO" id="GO:0009279">
    <property type="term" value="C:cell outer membrane"/>
    <property type="evidence" value="ECO:0007669"/>
    <property type="project" value="TreeGrafter"/>
</dbReference>
<dbReference type="PANTHER" id="PTHR39576:SF2">
    <property type="entry name" value="ATTACHING AND EFFACING PROTEIN HOMOLOG-RELATED"/>
    <property type="match status" value="1"/>
</dbReference>
<feature type="non-terminal residue" evidence="3">
    <location>
        <position position="764"/>
    </location>
</feature>
<dbReference type="Proteomes" id="UP000477739">
    <property type="component" value="Unassembled WGS sequence"/>
</dbReference>